<evidence type="ECO:0000313" key="2">
    <source>
        <dbReference type="Proteomes" id="UP000199305"/>
    </source>
</evidence>
<dbReference type="OrthoDB" id="9811577at2"/>
<dbReference type="InterPro" id="IPR038396">
    <property type="entry name" value="SpoIIAA-like_sf"/>
</dbReference>
<dbReference type="SUPFAM" id="SSF52091">
    <property type="entry name" value="SpoIIaa-like"/>
    <property type="match status" value="1"/>
</dbReference>
<protein>
    <submittedName>
        <fullName evidence="1">SpoIIAA-like</fullName>
    </submittedName>
</protein>
<dbReference type="Pfam" id="PF11964">
    <property type="entry name" value="SpoIIAA-like"/>
    <property type="match status" value="1"/>
</dbReference>
<organism evidence="1 2">
    <name type="scientific">Microbulbifer yueqingensis</name>
    <dbReference type="NCBI Taxonomy" id="658219"/>
    <lineage>
        <taxon>Bacteria</taxon>
        <taxon>Pseudomonadati</taxon>
        <taxon>Pseudomonadota</taxon>
        <taxon>Gammaproteobacteria</taxon>
        <taxon>Cellvibrionales</taxon>
        <taxon>Microbulbiferaceae</taxon>
        <taxon>Microbulbifer</taxon>
    </lineage>
</organism>
<proteinExistence type="predicted"/>
<sequence>MIDHHWYHNHSVLEVSPRAPLQAKDFEALAAQVDPVIEEHGSLAGILIDAESFPGWEDFAALVSHCTFIRDHHRHVHKVAVVSDQTLLGYMPRLVDHFVSADVRPFPRAEKQRALEWLSEPG</sequence>
<reference evidence="2" key="1">
    <citation type="submission" date="2016-10" db="EMBL/GenBank/DDBJ databases">
        <authorList>
            <person name="Varghese N."/>
            <person name="Submissions S."/>
        </authorList>
    </citation>
    <scope>NUCLEOTIDE SEQUENCE [LARGE SCALE GENOMIC DNA]</scope>
    <source>
        <strain evidence="2">CGMCC 1.10658</strain>
    </source>
</reference>
<gene>
    <name evidence="1" type="ORF">SAMN05216212_1596</name>
</gene>
<dbReference type="InterPro" id="IPR021866">
    <property type="entry name" value="SpoIIAA-like"/>
</dbReference>
<evidence type="ECO:0000313" key="1">
    <source>
        <dbReference type="EMBL" id="SDK13635.1"/>
    </source>
</evidence>
<dbReference type="InterPro" id="IPR036513">
    <property type="entry name" value="STAS_dom_sf"/>
</dbReference>
<dbReference type="Proteomes" id="UP000199305">
    <property type="component" value="Unassembled WGS sequence"/>
</dbReference>
<name>A0A1G8ZGV9_9GAMM</name>
<dbReference type="RefSeq" id="WP_091511554.1">
    <property type="nucleotide sequence ID" value="NZ_FNFH01000003.1"/>
</dbReference>
<dbReference type="STRING" id="658219.SAMN05216212_1596"/>
<keyword evidence="2" id="KW-1185">Reference proteome</keyword>
<dbReference type="AlphaFoldDB" id="A0A1G8ZGV9"/>
<dbReference type="Gene3D" id="3.40.50.10600">
    <property type="entry name" value="SpoIIaa-like domains"/>
    <property type="match status" value="1"/>
</dbReference>
<accession>A0A1G8ZGV9</accession>
<dbReference type="EMBL" id="FNFH01000003">
    <property type="protein sequence ID" value="SDK13635.1"/>
    <property type="molecule type" value="Genomic_DNA"/>
</dbReference>